<reference evidence="2 4" key="3">
    <citation type="submission" date="2019-07" db="EMBL/GenBank/DDBJ databases">
        <title>Whole genome shotgun sequence of Methylobacterium oxalidis NBRC 107715.</title>
        <authorList>
            <person name="Hosoyama A."/>
            <person name="Uohara A."/>
            <person name="Ohji S."/>
            <person name="Ichikawa N."/>
        </authorList>
    </citation>
    <scope>NUCLEOTIDE SEQUENCE [LARGE SCALE GENOMIC DNA]</scope>
    <source>
        <strain evidence="2 4">NBRC 107715</strain>
    </source>
</reference>
<sequence length="82" mass="8729">MLILSSLSLGILSVSPALADCSHAISTYNLAISDVSSRLKRYASCVSDSQGKDECSLEFGRLRSAQGDFELAVSGVQTNCQR</sequence>
<dbReference type="Proteomes" id="UP001156856">
    <property type="component" value="Unassembled WGS sequence"/>
</dbReference>
<evidence type="ECO:0000313" key="4">
    <source>
        <dbReference type="Proteomes" id="UP000321960"/>
    </source>
</evidence>
<evidence type="ECO:0000313" key="5">
    <source>
        <dbReference type="Proteomes" id="UP001156856"/>
    </source>
</evidence>
<keyword evidence="1" id="KW-0732">Signal</keyword>
<evidence type="ECO:0000256" key="1">
    <source>
        <dbReference type="SAM" id="SignalP"/>
    </source>
</evidence>
<feature type="chain" id="PRO_5022062940" description="Lysozyme inhibitor LprI N-terminal domain-containing protein" evidence="1">
    <location>
        <begin position="20"/>
        <end position="82"/>
    </location>
</feature>
<dbReference type="AlphaFoldDB" id="A0A512JDP3"/>
<evidence type="ECO:0000313" key="3">
    <source>
        <dbReference type="EMBL" id="GLS66909.1"/>
    </source>
</evidence>
<evidence type="ECO:0000313" key="2">
    <source>
        <dbReference type="EMBL" id="GEP08037.1"/>
    </source>
</evidence>
<protein>
    <recommendedName>
        <fullName evidence="6">Lysozyme inhibitor LprI N-terminal domain-containing protein</fullName>
    </recommendedName>
</protein>
<reference evidence="3" key="1">
    <citation type="journal article" date="2014" name="Int. J. Syst. Evol. Microbiol.">
        <title>Complete genome of a new Firmicutes species belonging to the dominant human colonic microbiota ('Ruminococcus bicirculans') reveals two chromosomes and a selective capacity to utilize plant glucans.</title>
        <authorList>
            <consortium name="NISC Comparative Sequencing Program"/>
            <person name="Wegmann U."/>
            <person name="Louis P."/>
            <person name="Goesmann A."/>
            <person name="Henrissat B."/>
            <person name="Duncan S.H."/>
            <person name="Flint H.J."/>
        </authorList>
    </citation>
    <scope>NUCLEOTIDE SEQUENCE</scope>
    <source>
        <strain evidence="3">NBRC 107715</strain>
    </source>
</reference>
<dbReference type="OrthoDB" id="8004865at2"/>
<dbReference type="EMBL" id="BSPK01000108">
    <property type="protein sequence ID" value="GLS66909.1"/>
    <property type="molecule type" value="Genomic_DNA"/>
</dbReference>
<organism evidence="2 4">
    <name type="scientific">Methylobacterium oxalidis</name>
    <dbReference type="NCBI Taxonomy" id="944322"/>
    <lineage>
        <taxon>Bacteria</taxon>
        <taxon>Pseudomonadati</taxon>
        <taxon>Pseudomonadota</taxon>
        <taxon>Alphaproteobacteria</taxon>
        <taxon>Hyphomicrobiales</taxon>
        <taxon>Methylobacteriaceae</taxon>
        <taxon>Methylobacterium</taxon>
    </lineage>
</organism>
<comment type="caution">
    <text evidence="2">The sequence shown here is derived from an EMBL/GenBank/DDBJ whole genome shotgun (WGS) entry which is preliminary data.</text>
</comment>
<keyword evidence="5" id="KW-1185">Reference proteome</keyword>
<proteinExistence type="predicted"/>
<dbReference type="EMBL" id="BJZU01000240">
    <property type="protein sequence ID" value="GEP08037.1"/>
    <property type="molecule type" value="Genomic_DNA"/>
</dbReference>
<dbReference type="Proteomes" id="UP000321960">
    <property type="component" value="Unassembled WGS sequence"/>
</dbReference>
<name>A0A512JDP3_9HYPH</name>
<gene>
    <name evidence="3" type="ORF">GCM10007888_52920</name>
    <name evidence="2" type="ORF">MOX02_60750</name>
</gene>
<accession>A0A512JDP3</accession>
<reference evidence="3" key="4">
    <citation type="submission" date="2023-01" db="EMBL/GenBank/DDBJ databases">
        <title>Draft genome sequence of Methylobacterium oxalidis strain NBRC 107715.</title>
        <authorList>
            <person name="Sun Q."/>
            <person name="Mori K."/>
        </authorList>
    </citation>
    <scope>NUCLEOTIDE SEQUENCE</scope>
    <source>
        <strain evidence="3">NBRC 107715</strain>
    </source>
</reference>
<reference evidence="5" key="2">
    <citation type="journal article" date="2019" name="Int. J. Syst. Evol. Microbiol.">
        <title>The Global Catalogue of Microorganisms (GCM) 10K type strain sequencing project: providing services to taxonomists for standard genome sequencing and annotation.</title>
        <authorList>
            <consortium name="The Broad Institute Genomics Platform"/>
            <consortium name="The Broad Institute Genome Sequencing Center for Infectious Disease"/>
            <person name="Wu L."/>
            <person name="Ma J."/>
        </authorList>
    </citation>
    <scope>NUCLEOTIDE SEQUENCE [LARGE SCALE GENOMIC DNA]</scope>
    <source>
        <strain evidence="5">NBRC 107715</strain>
    </source>
</reference>
<evidence type="ECO:0008006" key="6">
    <source>
        <dbReference type="Google" id="ProtNLM"/>
    </source>
</evidence>
<feature type="signal peptide" evidence="1">
    <location>
        <begin position="1"/>
        <end position="19"/>
    </location>
</feature>